<comment type="subcellular location">
    <subcellularLocation>
        <location evidence="1">Periplasm</location>
    </subcellularLocation>
</comment>
<evidence type="ECO:0000256" key="3">
    <source>
        <dbReference type="ARBA" id="ARBA00022729"/>
    </source>
</evidence>
<evidence type="ECO:0000313" key="5">
    <source>
        <dbReference type="EMBL" id="MBE9040225.1"/>
    </source>
</evidence>
<dbReference type="AlphaFoldDB" id="A0A928Z763"/>
<evidence type="ECO:0000313" key="6">
    <source>
        <dbReference type="Proteomes" id="UP000621799"/>
    </source>
</evidence>
<dbReference type="SUPFAM" id="SSF53850">
    <property type="entry name" value="Periplasmic binding protein-like II"/>
    <property type="match status" value="1"/>
</dbReference>
<dbReference type="PANTHER" id="PTHR30222">
    <property type="entry name" value="SPERMIDINE/PUTRESCINE-BINDING PERIPLASMIC PROTEIN"/>
    <property type="match status" value="1"/>
</dbReference>
<dbReference type="Gene3D" id="3.40.190.10">
    <property type="entry name" value="Periplasmic binding protein-like II"/>
    <property type="match status" value="2"/>
</dbReference>
<keyword evidence="2" id="KW-0813">Transport</keyword>
<organism evidence="5 6">
    <name type="scientific">Zarconia navalis LEGE 11467</name>
    <dbReference type="NCBI Taxonomy" id="1828826"/>
    <lineage>
        <taxon>Bacteria</taxon>
        <taxon>Bacillati</taxon>
        <taxon>Cyanobacteriota</taxon>
        <taxon>Cyanophyceae</taxon>
        <taxon>Oscillatoriophycideae</taxon>
        <taxon>Oscillatoriales</taxon>
        <taxon>Oscillatoriales incertae sedis</taxon>
        <taxon>Zarconia</taxon>
        <taxon>Zarconia navalis</taxon>
    </lineage>
</organism>
<proteinExistence type="predicted"/>
<reference evidence="5" key="1">
    <citation type="submission" date="2020-10" db="EMBL/GenBank/DDBJ databases">
        <authorList>
            <person name="Castelo-Branco R."/>
            <person name="Eusebio N."/>
            <person name="Adriana R."/>
            <person name="Vieira A."/>
            <person name="Brugerolle De Fraissinette N."/>
            <person name="Rezende De Castro R."/>
            <person name="Schneider M.P."/>
            <person name="Vasconcelos V."/>
            <person name="Leao P.N."/>
        </authorList>
    </citation>
    <scope>NUCLEOTIDE SEQUENCE</scope>
    <source>
        <strain evidence="5">LEGE 11467</strain>
    </source>
</reference>
<dbReference type="GO" id="GO:0019808">
    <property type="term" value="F:polyamine binding"/>
    <property type="evidence" value="ECO:0007669"/>
    <property type="project" value="InterPro"/>
</dbReference>
<evidence type="ECO:0000256" key="1">
    <source>
        <dbReference type="ARBA" id="ARBA00004418"/>
    </source>
</evidence>
<comment type="caution">
    <text evidence="5">The sequence shown here is derived from an EMBL/GenBank/DDBJ whole genome shotgun (WGS) entry which is preliminary data.</text>
</comment>
<dbReference type="RefSeq" id="WP_264320481.1">
    <property type="nucleotide sequence ID" value="NZ_JADEXN010000065.1"/>
</dbReference>
<name>A0A928Z763_9CYAN</name>
<dbReference type="PROSITE" id="PS51318">
    <property type="entry name" value="TAT"/>
    <property type="match status" value="1"/>
</dbReference>
<dbReference type="InterPro" id="IPR001188">
    <property type="entry name" value="Sperm_putr-bd"/>
</dbReference>
<dbReference type="Proteomes" id="UP000621799">
    <property type="component" value="Unassembled WGS sequence"/>
</dbReference>
<dbReference type="GO" id="GO:0042597">
    <property type="term" value="C:periplasmic space"/>
    <property type="evidence" value="ECO:0007669"/>
    <property type="project" value="UniProtKB-SubCell"/>
</dbReference>
<dbReference type="Pfam" id="PF13343">
    <property type="entry name" value="SBP_bac_6"/>
    <property type="match status" value="1"/>
</dbReference>
<keyword evidence="3" id="KW-0732">Signal</keyword>
<dbReference type="InterPro" id="IPR006311">
    <property type="entry name" value="TAT_signal"/>
</dbReference>
<gene>
    <name evidence="5" type="ORF">IQ235_05390</name>
</gene>
<dbReference type="PRINTS" id="PR00909">
    <property type="entry name" value="SPERMDNBNDNG"/>
</dbReference>
<evidence type="ECO:0000256" key="4">
    <source>
        <dbReference type="ARBA" id="ARBA00022764"/>
    </source>
</evidence>
<keyword evidence="4" id="KW-0574">Periplasm</keyword>
<dbReference type="EMBL" id="JADEXN010000065">
    <property type="protein sequence ID" value="MBE9040225.1"/>
    <property type="molecule type" value="Genomic_DNA"/>
</dbReference>
<keyword evidence="6" id="KW-1185">Reference proteome</keyword>
<evidence type="ECO:0000256" key="2">
    <source>
        <dbReference type="ARBA" id="ARBA00022448"/>
    </source>
</evidence>
<sequence>MKPSESSIDRRSFLTGTAAIAIAQLLGGCDRSTRETLTIELLNNSVPVQLIGKFRQQLDRPIVLEFSPESQLADLFALLQNLYQKQQTQTDASNGGESGSFWQNLPFFRSTKAVPDLVMLGDYWLAKAIEWEFVQPIPVEKLTLWEKLSDELVPWKTLVTRDRNGQLASVGSESFVWGAPYRWGSMVMAYRRDKFEKLGWMPTDWSDLWKPELRHRISLPNSAREVIGLTLKKLGRSYNTPDLDSVPDLEAELVALQQQVKLYSSDAYLPPLLLEDTWLTVAPSTDILSLPQYDGEIMAVVPQSGTSLWADLWVRPTGVDDSAENESDIALWQRWINFCWESYIVSQLSLLTKAASPILTGMQRGTLPENIQKNLVLFPPTQTLASSEFLNPLSDEAIEQYRQLWVKVRSS</sequence>
<accession>A0A928Z763</accession>
<dbReference type="PANTHER" id="PTHR30222:SF17">
    <property type="entry name" value="SPERMIDINE_PUTRESCINE-BINDING PERIPLASMIC PROTEIN"/>
    <property type="match status" value="1"/>
</dbReference>
<dbReference type="GO" id="GO:0015846">
    <property type="term" value="P:polyamine transport"/>
    <property type="evidence" value="ECO:0007669"/>
    <property type="project" value="InterPro"/>
</dbReference>
<dbReference type="PROSITE" id="PS51257">
    <property type="entry name" value="PROKAR_LIPOPROTEIN"/>
    <property type="match status" value="1"/>
</dbReference>
<protein>
    <submittedName>
        <fullName evidence="5">Extracellular solute-binding protein</fullName>
    </submittedName>
</protein>